<dbReference type="GO" id="GO:0005634">
    <property type="term" value="C:nucleus"/>
    <property type="evidence" value="ECO:0007669"/>
    <property type="project" value="TreeGrafter"/>
</dbReference>
<organism evidence="3 4">
    <name type="scientific">Cannabis sativa</name>
    <name type="common">Hemp</name>
    <name type="synonym">Marijuana</name>
    <dbReference type="NCBI Taxonomy" id="3483"/>
    <lineage>
        <taxon>Eukaryota</taxon>
        <taxon>Viridiplantae</taxon>
        <taxon>Streptophyta</taxon>
        <taxon>Embryophyta</taxon>
        <taxon>Tracheophyta</taxon>
        <taxon>Spermatophyta</taxon>
        <taxon>Magnoliopsida</taxon>
        <taxon>eudicotyledons</taxon>
        <taxon>Gunneridae</taxon>
        <taxon>Pentapetalae</taxon>
        <taxon>rosids</taxon>
        <taxon>fabids</taxon>
        <taxon>Rosales</taxon>
        <taxon>Cannabaceae</taxon>
        <taxon>Cannabis</taxon>
    </lineage>
</organism>
<feature type="region of interest" description="Disordered" evidence="1">
    <location>
        <begin position="165"/>
        <end position="214"/>
    </location>
</feature>
<evidence type="ECO:0000259" key="2">
    <source>
        <dbReference type="Pfam" id="PF15749"/>
    </source>
</evidence>
<feature type="domain" description="MRN complex-interacting protein N-terminal" evidence="2">
    <location>
        <begin position="10"/>
        <end position="72"/>
    </location>
</feature>
<dbReference type="EMBL" id="JAATIP010000104">
    <property type="protein sequence ID" value="KAF4372757.1"/>
    <property type="molecule type" value="Genomic_DNA"/>
</dbReference>
<evidence type="ECO:0000313" key="3">
    <source>
        <dbReference type="EMBL" id="KAF4372757.1"/>
    </source>
</evidence>
<accession>A0A7J6FQ37</accession>
<proteinExistence type="predicted"/>
<dbReference type="AlphaFoldDB" id="A0A7J6FQ37"/>
<dbReference type="GO" id="GO:0007095">
    <property type="term" value="P:mitotic G2 DNA damage checkpoint signaling"/>
    <property type="evidence" value="ECO:0007669"/>
    <property type="project" value="TreeGrafter"/>
</dbReference>
<reference evidence="3 4" key="1">
    <citation type="journal article" date="2020" name="bioRxiv">
        <title>Sequence and annotation of 42 cannabis genomes reveals extensive copy number variation in cannabinoid synthesis and pathogen resistance genes.</title>
        <authorList>
            <person name="Mckernan K.J."/>
            <person name="Helbert Y."/>
            <person name="Kane L.T."/>
            <person name="Ebling H."/>
            <person name="Zhang L."/>
            <person name="Liu B."/>
            <person name="Eaton Z."/>
            <person name="Mclaughlin S."/>
            <person name="Kingan S."/>
            <person name="Baybayan P."/>
            <person name="Concepcion G."/>
            <person name="Jordan M."/>
            <person name="Riva A."/>
            <person name="Barbazuk W."/>
            <person name="Harkins T."/>
        </authorList>
    </citation>
    <scope>NUCLEOTIDE SEQUENCE [LARGE SCALE GENOMIC DNA]</scope>
    <source>
        <strain evidence="4">cv. Jamaican Lion 4</strain>
        <tissue evidence="3">Leaf</tissue>
    </source>
</reference>
<gene>
    <name evidence="3" type="ORF">F8388_000924</name>
</gene>
<dbReference type="Pfam" id="PF15749">
    <property type="entry name" value="MRNIP"/>
    <property type="match status" value="1"/>
</dbReference>
<feature type="compositionally biased region" description="Pro residues" evidence="1">
    <location>
        <begin position="77"/>
        <end position="88"/>
    </location>
</feature>
<evidence type="ECO:0000256" key="1">
    <source>
        <dbReference type="SAM" id="MobiDB-lite"/>
    </source>
</evidence>
<dbReference type="PANTHER" id="PTHR15863">
    <property type="entry name" value="MRN COMPLEX-INTERACTING PROTEIN"/>
    <property type="match status" value="1"/>
</dbReference>
<name>A0A7J6FQ37_CANSA</name>
<dbReference type="Proteomes" id="UP000525078">
    <property type="component" value="Unassembled WGS sequence"/>
</dbReference>
<dbReference type="InterPro" id="IPR032739">
    <property type="entry name" value="MRNIP"/>
</dbReference>
<sequence>MSTTIFFIAVQCCQCSTMQVKQRRKNSKSNKWTCVVCNQNQSIRNVFAQGPMAKDLRLFVQSFNMSRQFSSDLTTPLDPPSHSPPPPEEACKRPRTDWTEFLDFDEEIGPNEGEDRTGFDDEPEIVTELPMGFLKKAKLNNEKDCDQLENGGFWDKLVRPGFSKRKISQDKEKPMMNHDLKSAMEDTSESSYKSKECNQKRRTKGKGRESSSKWSSYLIEEDDVPRLPPHCSTRKMEESLVDLGDNIFQTLANEEIVEDDEIHPDFLLTSV</sequence>
<feature type="region of interest" description="Disordered" evidence="1">
    <location>
        <begin position="70"/>
        <end position="93"/>
    </location>
</feature>
<dbReference type="InterPro" id="IPR049472">
    <property type="entry name" value="MRNIP_N"/>
</dbReference>
<protein>
    <recommendedName>
        <fullName evidence="2">MRN complex-interacting protein N-terminal domain-containing protein</fullName>
    </recommendedName>
</protein>
<feature type="compositionally biased region" description="Basic and acidic residues" evidence="1">
    <location>
        <begin position="167"/>
        <end position="184"/>
    </location>
</feature>
<dbReference type="GO" id="GO:0003682">
    <property type="term" value="F:chromatin binding"/>
    <property type="evidence" value="ECO:0007669"/>
    <property type="project" value="TreeGrafter"/>
</dbReference>
<comment type="caution">
    <text evidence="3">The sequence shown here is derived from an EMBL/GenBank/DDBJ whole genome shotgun (WGS) entry which is preliminary data.</text>
</comment>
<dbReference type="PANTHER" id="PTHR15863:SF2">
    <property type="entry name" value="MRN COMPLEX-INTERACTING PROTEIN"/>
    <property type="match status" value="1"/>
</dbReference>
<evidence type="ECO:0000313" key="4">
    <source>
        <dbReference type="Proteomes" id="UP000525078"/>
    </source>
</evidence>